<evidence type="ECO:0000313" key="1">
    <source>
        <dbReference type="EMBL" id="CAG8814293.1"/>
    </source>
</evidence>
<proteinExistence type="predicted"/>
<feature type="non-terminal residue" evidence="1">
    <location>
        <position position="1"/>
    </location>
</feature>
<evidence type="ECO:0000313" key="2">
    <source>
        <dbReference type="Proteomes" id="UP000789901"/>
    </source>
</evidence>
<comment type="caution">
    <text evidence="1">The sequence shown here is derived from an EMBL/GenBank/DDBJ whole genome shotgun (WGS) entry which is preliminary data.</text>
</comment>
<gene>
    <name evidence="1" type="ORF">GMARGA_LOCUS26011</name>
</gene>
<dbReference type="EMBL" id="CAJVQB010029597">
    <property type="protein sequence ID" value="CAG8814293.1"/>
    <property type="molecule type" value="Genomic_DNA"/>
</dbReference>
<organism evidence="1 2">
    <name type="scientific">Gigaspora margarita</name>
    <dbReference type="NCBI Taxonomy" id="4874"/>
    <lineage>
        <taxon>Eukaryota</taxon>
        <taxon>Fungi</taxon>
        <taxon>Fungi incertae sedis</taxon>
        <taxon>Mucoromycota</taxon>
        <taxon>Glomeromycotina</taxon>
        <taxon>Glomeromycetes</taxon>
        <taxon>Diversisporales</taxon>
        <taxon>Gigasporaceae</taxon>
        <taxon>Gigaspora</taxon>
    </lineage>
</organism>
<reference evidence="1 2" key="1">
    <citation type="submission" date="2021-06" db="EMBL/GenBank/DDBJ databases">
        <authorList>
            <person name="Kallberg Y."/>
            <person name="Tangrot J."/>
            <person name="Rosling A."/>
        </authorList>
    </citation>
    <scope>NUCLEOTIDE SEQUENCE [LARGE SCALE GENOMIC DNA]</scope>
    <source>
        <strain evidence="1 2">120-4 pot B 10/14</strain>
    </source>
</reference>
<accession>A0ABN7W3K7</accession>
<protein>
    <submittedName>
        <fullName evidence="1">45970_t:CDS:1</fullName>
    </submittedName>
</protein>
<sequence>FEEVEKRIIKHQSMRIVDVRVQVQAENVLSIKTYASKLSEDKRKYEWVVLNNEKRGREVLFWVKRENLIGVVQKLGIKHGKKVLVITKEIVGFKAKNKEKELFKSETRMKNNIQVF</sequence>
<keyword evidence="2" id="KW-1185">Reference proteome</keyword>
<name>A0ABN7W3K7_GIGMA</name>
<dbReference type="Proteomes" id="UP000789901">
    <property type="component" value="Unassembled WGS sequence"/>
</dbReference>